<dbReference type="PANTHER" id="PTHR35579:SF3">
    <property type="entry name" value="CRISPR SYSTEM CMS ENDORIBONUCLEASE CSM3"/>
    <property type="match status" value="1"/>
</dbReference>
<evidence type="ECO:0000313" key="4">
    <source>
        <dbReference type="Proteomes" id="UP000186851"/>
    </source>
</evidence>
<dbReference type="PANTHER" id="PTHR35579">
    <property type="entry name" value="CRISPR SYSTEM CMS ENDORIBONUCLEASE CSM3"/>
    <property type="match status" value="1"/>
</dbReference>
<keyword evidence="1" id="KW-0051">Antiviral defense</keyword>
<evidence type="ECO:0000313" key="3">
    <source>
        <dbReference type="EMBL" id="WEU40287.1"/>
    </source>
</evidence>
<dbReference type="KEGG" id="oyw:OdinLCB4_007415"/>
<dbReference type="InterPro" id="IPR052216">
    <property type="entry name" value="CRISPR_Csm3_endoribonuclease"/>
</dbReference>
<evidence type="ECO:0000259" key="2">
    <source>
        <dbReference type="Pfam" id="PF03787"/>
    </source>
</evidence>
<reference evidence="3" key="1">
    <citation type="journal article" date="2017" name="Nature">
        <title>Asgard archaea illuminate the origin of eukaryotic cellular complexity.</title>
        <authorList>
            <person name="Zaremba-Niedzwiedzka K."/>
            <person name="Caceres E.F."/>
            <person name="Saw J.H."/>
            <person name="Backstrom D."/>
            <person name="Juzokaite L."/>
            <person name="Vancaester E."/>
            <person name="Seitz K.W."/>
            <person name="Anantharaman K."/>
            <person name="Starnawski P."/>
            <person name="Kjeldsen K.U."/>
            <person name="Scott M.B."/>
            <person name="Nunoura T."/>
            <person name="Banfield J.F."/>
            <person name="Schramm A."/>
            <person name="Baker B.J."/>
            <person name="Spang A."/>
            <person name="Ettema T.J.G."/>
        </authorList>
    </citation>
    <scope>NUCLEOTIDE SEQUENCE</scope>
    <source>
        <strain evidence="3">LCB_4</strain>
    </source>
</reference>
<feature type="domain" description="CRISPR type III-associated protein" evidence="2">
    <location>
        <begin position="17"/>
        <end position="213"/>
    </location>
</feature>
<dbReference type="InterPro" id="IPR005537">
    <property type="entry name" value="RAMP_III_fam"/>
</dbReference>
<dbReference type="EMBL" id="CP091871">
    <property type="protein sequence ID" value="WEU40287.1"/>
    <property type="molecule type" value="Genomic_DNA"/>
</dbReference>
<dbReference type="InterPro" id="IPR013411">
    <property type="entry name" value="CRISPR-assoc_RAMP_Csx7"/>
</dbReference>
<reference evidence="3" key="2">
    <citation type="journal article" date="2022" name="Nat. Microbiol.">
        <title>A closed Candidatus Odinarchaeum chromosome exposes Asgard archaeal viruses.</title>
        <authorList>
            <person name="Tamarit D."/>
            <person name="Caceres E.F."/>
            <person name="Krupovic M."/>
            <person name="Nijland R."/>
            <person name="Eme L."/>
            <person name="Robinson N.P."/>
            <person name="Ettema T.J.G."/>
        </authorList>
    </citation>
    <scope>NUCLEOTIDE SEQUENCE</scope>
    <source>
        <strain evidence="3">LCB_4</strain>
    </source>
</reference>
<dbReference type="NCBIfam" id="TIGR02581">
    <property type="entry name" value="cas_cyan_RAMP"/>
    <property type="match status" value="1"/>
</dbReference>
<sequence length="260" mass="28848">MNDFSILKNRYFIKGELVTETPLHVGGGESLEPAGTDLPVLKTFYGAPYIPGSSIKGVFRSNIERILKTLDAEKVTFNGNRIWACNFLVRGESCIEKNKSLCTACQLFGSSSSKSQPGISSKIFFMDSHLSDGKAPVITEIKDCVAIDRDTGTAKDKGKFDYEIVPPGVRFKLEIIMENVEEEEVALIGLVLKLLERGEISLGGKTSTGLGRCHLEKIVIEKIEANRLLEYILDNKREPVNLDEIMKKFQNMLRKGEANA</sequence>
<dbReference type="Proteomes" id="UP000186851">
    <property type="component" value="Chromosome"/>
</dbReference>
<dbReference type="GO" id="GO:0051607">
    <property type="term" value="P:defense response to virus"/>
    <property type="evidence" value="ECO:0007669"/>
    <property type="project" value="UniProtKB-KW"/>
</dbReference>
<protein>
    <submittedName>
        <fullName evidence="3">CRISPR-associated RAMP protein Csx7</fullName>
    </submittedName>
</protein>
<name>A0AAF0IBU6_ODILC</name>
<dbReference type="AlphaFoldDB" id="A0AAF0IBU6"/>
<accession>A0AAF0IBU6</accession>
<dbReference type="Pfam" id="PF03787">
    <property type="entry name" value="RAMPs"/>
    <property type="match status" value="1"/>
</dbReference>
<evidence type="ECO:0000256" key="1">
    <source>
        <dbReference type="ARBA" id="ARBA00023118"/>
    </source>
</evidence>
<organism evidence="3 4">
    <name type="scientific">Odinarchaeota yellowstonii (strain LCB_4)</name>
    <dbReference type="NCBI Taxonomy" id="1841599"/>
    <lineage>
        <taxon>Archaea</taxon>
        <taxon>Promethearchaeati</taxon>
        <taxon>Candidatus Odinarchaeota</taxon>
        <taxon>Candidatus Odinarchaeia</taxon>
        <taxon>Candidatus Odinarchaeales</taxon>
        <taxon>Candidatus Odinarchaeaceae</taxon>
        <taxon>Candidatus Odinarchaeum</taxon>
    </lineage>
</organism>
<gene>
    <name evidence="3" type="primary">csx7</name>
    <name evidence="3" type="ORF">OdinLCB4_007415</name>
</gene>
<proteinExistence type="predicted"/>